<keyword evidence="7" id="KW-1185">Reference proteome</keyword>
<dbReference type="REBASE" id="298661">
    <property type="entry name" value="S.Mco10179ORF28P"/>
</dbReference>
<evidence type="ECO:0000259" key="5">
    <source>
        <dbReference type="Pfam" id="PF01420"/>
    </source>
</evidence>
<keyword evidence="3" id="KW-0238">DNA-binding</keyword>
<evidence type="ECO:0000256" key="4">
    <source>
        <dbReference type="ARBA" id="ARBA00038652"/>
    </source>
</evidence>
<dbReference type="GO" id="GO:0009307">
    <property type="term" value="P:DNA restriction-modification system"/>
    <property type="evidence" value="ECO:0007669"/>
    <property type="project" value="UniProtKB-KW"/>
</dbReference>
<evidence type="ECO:0000256" key="1">
    <source>
        <dbReference type="ARBA" id="ARBA00010923"/>
    </source>
</evidence>
<sequence length="423" mass="49234">MKCLQRERDWQDLVKLIEYVFKPDLKIEKRQLRRLKELLDYIQPNDFIIESELTNDKSKTPVLSPGKIFILGYSSDTNNIFNASTSEPIILFDDFTCAIKFVDFPFKVRSSACKILIPKNNEINIKYVYHVLKDLNIKNENVQRQWINNYSNISINIPSLYQQNKIVKILDLFQELTNTLKTGLPKEIELREQQYAYYRDKLLSFAQGNLEVSPERERERELAQALNSIAFEMLCYLNLIYSKSYLLLSDFAFVNSGEYIVKKELINNGLYPVYSSQTSNNGEIGRLNSYTHDGEYIKIAMYGANAGEVFYRNEKFTPTQLCGVVEQNSGLINFKFLYHYLKKNVPSYVLEGSGIPTVTTGKLKNIRIPFVDIFKQKQIATILDAFEKYCAEISGILPLKISLVEQQYQYYLNKLLEHNKRTD</sequence>
<accession>A0A449B5L5</accession>
<dbReference type="OrthoDB" id="396674at2"/>
<dbReference type="InterPro" id="IPR044946">
    <property type="entry name" value="Restrct_endonuc_typeI_TRD_sf"/>
</dbReference>
<dbReference type="PANTHER" id="PTHR43140">
    <property type="entry name" value="TYPE-1 RESTRICTION ENZYME ECOKI SPECIFICITY PROTEIN"/>
    <property type="match status" value="1"/>
</dbReference>
<organism evidence="6 7">
    <name type="scientific">Mycoplasmopsis columboralis</name>
    <dbReference type="NCBI Taxonomy" id="171282"/>
    <lineage>
        <taxon>Bacteria</taxon>
        <taxon>Bacillati</taxon>
        <taxon>Mycoplasmatota</taxon>
        <taxon>Mycoplasmoidales</taxon>
        <taxon>Metamycoplasmataceae</taxon>
        <taxon>Mycoplasmopsis</taxon>
    </lineage>
</organism>
<dbReference type="EMBL" id="LR215039">
    <property type="protein sequence ID" value="VEU75872.1"/>
    <property type="molecule type" value="Genomic_DNA"/>
</dbReference>
<protein>
    <submittedName>
        <fullName evidence="6">Restriction-modification enzyme subunit S1B</fullName>
    </submittedName>
</protein>
<dbReference type="CDD" id="cd17255">
    <property type="entry name" value="RMtype1_S_Fco49512ORF2615P-TRD2-CR2_like"/>
    <property type="match status" value="1"/>
</dbReference>
<dbReference type="Gene3D" id="3.90.220.20">
    <property type="entry name" value="DNA methylase specificity domains"/>
    <property type="match status" value="2"/>
</dbReference>
<dbReference type="Proteomes" id="UP000289497">
    <property type="component" value="Chromosome"/>
</dbReference>
<keyword evidence="2" id="KW-0680">Restriction system</keyword>
<reference evidence="6 7" key="1">
    <citation type="submission" date="2019-01" db="EMBL/GenBank/DDBJ databases">
        <authorList>
            <consortium name="Pathogen Informatics"/>
        </authorList>
    </citation>
    <scope>NUCLEOTIDE SEQUENCE [LARGE SCALE GENOMIC DNA]</scope>
    <source>
        <strain evidence="6 7">NCTC10179</strain>
    </source>
</reference>
<evidence type="ECO:0000256" key="2">
    <source>
        <dbReference type="ARBA" id="ARBA00022747"/>
    </source>
</evidence>
<gene>
    <name evidence="6" type="ORF">NCTC10179_00028</name>
</gene>
<dbReference type="CDD" id="cd17274">
    <property type="entry name" value="RMtype1_S_Eco540ANI-TRD1-CR1_like"/>
    <property type="match status" value="1"/>
</dbReference>
<evidence type="ECO:0000256" key="3">
    <source>
        <dbReference type="ARBA" id="ARBA00023125"/>
    </source>
</evidence>
<dbReference type="Pfam" id="PF01420">
    <property type="entry name" value="Methylase_S"/>
    <property type="match status" value="2"/>
</dbReference>
<dbReference type="RefSeq" id="WP_129693724.1">
    <property type="nucleotide sequence ID" value="NZ_LR215039.1"/>
</dbReference>
<dbReference type="AlphaFoldDB" id="A0A449B5L5"/>
<dbReference type="InterPro" id="IPR051212">
    <property type="entry name" value="Type-I_RE_S_subunit"/>
</dbReference>
<dbReference type="GO" id="GO:0003677">
    <property type="term" value="F:DNA binding"/>
    <property type="evidence" value="ECO:0007669"/>
    <property type="project" value="UniProtKB-KW"/>
</dbReference>
<feature type="domain" description="Type I restriction modification DNA specificity" evidence="5">
    <location>
        <begin position="31"/>
        <end position="189"/>
    </location>
</feature>
<dbReference type="KEGG" id="mcou:NCTC10179_00028"/>
<name>A0A449B5L5_9BACT</name>
<comment type="subunit">
    <text evidence="4">The methyltransferase is composed of M and S polypeptides.</text>
</comment>
<dbReference type="SUPFAM" id="SSF116734">
    <property type="entry name" value="DNA methylase specificity domain"/>
    <property type="match status" value="2"/>
</dbReference>
<proteinExistence type="inferred from homology"/>
<dbReference type="InterPro" id="IPR000055">
    <property type="entry name" value="Restrct_endonuc_typeI_TRD"/>
</dbReference>
<comment type="similarity">
    <text evidence="1">Belongs to the type-I restriction system S methylase family.</text>
</comment>
<evidence type="ECO:0000313" key="7">
    <source>
        <dbReference type="Proteomes" id="UP000289497"/>
    </source>
</evidence>
<evidence type="ECO:0000313" key="6">
    <source>
        <dbReference type="EMBL" id="VEU75872.1"/>
    </source>
</evidence>
<dbReference type="PANTHER" id="PTHR43140:SF1">
    <property type="entry name" value="TYPE I RESTRICTION ENZYME ECOKI SPECIFICITY SUBUNIT"/>
    <property type="match status" value="1"/>
</dbReference>
<feature type="domain" description="Type I restriction modification DNA specificity" evidence="5">
    <location>
        <begin position="248"/>
        <end position="394"/>
    </location>
</feature>